<evidence type="ECO:0000313" key="4">
    <source>
        <dbReference type="Proteomes" id="UP001166286"/>
    </source>
</evidence>
<dbReference type="AlphaFoldDB" id="A0AA39QRW1"/>
<dbReference type="PANTHER" id="PTHR24148:SF64">
    <property type="entry name" value="HETEROKARYON INCOMPATIBILITY DOMAIN-CONTAINING PROTEIN"/>
    <property type="match status" value="1"/>
</dbReference>
<comment type="caution">
    <text evidence="3">The sequence shown here is derived from an EMBL/GenBank/DDBJ whole genome shotgun (WGS) entry which is preliminary data.</text>
</comment>
<dbReference type="Pfam" id="PF06985">
    <property type="entry name" value="HET"/>
    <property type="match status" value="1"/>
</dbReference>
<gene>
    <name evidence="3" type="ORF">JMJ35_010332</name>
</gene>
<proteinExistence type="predicted"/>
<feature type="compositionally biased region" description="Basic residues" evidence="1">
    <location>
        <begin position="1"/>
        <end position="13"/>
    </location>
</feature>
<feature type="domain" description="Heterokaryon incompatibility" evidence="2">
    <location>
        <begin position="89"/>
        <end position="277"/>
    </location>
</feature>
<sequence>MDPRRPPPRITKRRTPESEPDTGEPGSKRVKENLTVFYNELVLPTGTYRYSPLGPNEIRLLHLFPADSVNDLIQTELKVARLDDPATRYEALSYVWGHDEPTEKMWIQGSEQQTPQSPTESPQLRSAMTPRERFRAVGWNVASREREKNKTFYVRPNLDHALRHLRDYPGPTPQQSRRTQQTLVIWIDSICIDQGNKDEKSAQVKMMADIYKRADSVFIWLGRESEDSTIGMDFVLRIPDQEHQGMLSVRASDAHQWAAFMALMRRAWFSRRWVVQELAMAKVAYLRCGNVSVNWVDFVVAVEFFIERFDTIAGLYTDSPIFQKNVLALGDIRASVAPKMVTITNEFVRGRERLKSLEALVSELTMFEAGDPRDTVYAVMALAKDIEEGSQRQMRYWHSEEASRPCFKVDYRKNVLQVFTEFVAFCIHGSEQLGQQLDIICRKWAPNRRAKRLSVADRARYRGRRPPLEEIHLPSWIGLLKDSAYGIPHAGPQARVAGNSLVDSSLTRGYHASGRRKVEVKFGETNGSNNHDDRALDLRRNDLAANPSDFKVDAQELLEIGRNRKSDGTMYVHGYQVACIQQISHRLYEGLIPYEWLQLGGWRQRSYEDGETNDIPEELWRTLVANRTPEGKDPPQRYLVALTWAIERHNSNNDINTAELIRQGQPEEMVKFLKRVQEVIWNRRFFLLPDRTDGVAYRFGIAPTDAKVGDIVCVLLGCSVPVVLSPLDATNIDNGYRVVGEAYLHGVMDGEVLMSQTSVEFCLV</sequence>
<dbReference type="EMBL" id="JAFEKC020000024">
    <property type="protein sequence ID" value="KAK0507294.1"/>
    <property type="molecule type" value="Genomic_DNA"/>
</dbReference>
<feature type="compositionally biased region" description="Low complexity" evidence="1">
    <location>
        <begin position="110"/>
        <end position="123"/>
    </location>
</feature>
<protein>
    <recommendedName>
        <fullName evidence="2">Heterokaryon incompatibility domain-containing protein</fullName>
    </recommendedName>
</protein>
<evidence type="ECO:0000259" key="2">
    <source>
        <dbReference type="Pfam" id="PF06985"/>
    </source>
</evidence>
<organism evidence="3 4">
    <name type="scientific">Cladonia borealis</name>
    <dbReference type="NCBI Taxonomy" id="184061"/>
    <lineage>
        <taxon>Eukaryota</taxon>
        <taxon>Fungi</taxon>
        <taxon>Dikarya</taxon>
        <taxon>Ascomycota</taxon>
        <taxon>Pezizomycotina</taxon>
        <taxon>Lecanoromycetes</taxon>
        <taxon>OSLEUM clade</taxon>
        <taxon>Lecanoromycetidae</taxon>
        <taxon>Lecanorales</taxon>
        <taxon>Lecanorineae</taxon>
        <taxon>Cladoniaceae</taxon>
        <taxon>Cladonia</taxon>
    </lineage>
</organism>
<reference evidence="3" key="1">
    <citation type="submission" date="2023-03" db="EMBL/GenBank/DDBJ databases">
        <title>Complete genome of Cladonia borealis.</title>
        <authorList>
            <person name="Park H."/>
        </authorList>
    </citation>
    <scope>NUCLEOTIDE SEQUENCE</scope>
    <source>
        <strain evidence="3">ANT050790</strain>
    </source>
</reference>
<accession>A0AA39QRW1</accession>
<dbReference type="InterPro" id="IPR010730">
    <property type="entry name" value="HET"/>
</dbReference>
<name>A0AA39QRW1_9LECA</name>
<keyword evidence="4" id="KW-1185">Reference proteome</keyword>
<evidence type="ECO:0000313" key="3">
    <source>
        <dbReference type="EMBL" id="KAK0507294.1"/>
    </source>
</evidence>
<dbReference type="InterPro" id="IPR052895">
    <property type="entry name" value="HetReg/Transcr_Mod"/>
</dbReference>
<feature type="region of interest" description="Disordered" evidence="1">
    <location>
        <begin position="1"/>
        <end position="28"/>
    </location>
</feature>
<dbReference type="Pfam" id="PF26639">
    <property type="entry name" value="Het-6_barrel"/>
    <property type="match status" value="1"/>
</dbReference>
<evidence type="ECO:0000256" key="1">
    <source>
        <dbReference type="SAM" id="MobiDB-lite"/>
    </source>
</evidence>
<feature type="region of interest" description="Disordered" evidence="1">
    <location>
        <begin position="108"/>
        <end position="127"/>
    </location>
</feature>
<dbReference type="Proteomes" id="UP001166286">
    <property type="component" value="Unassembled WGS sequence"/>
</dbReference>
<dbReference type="PANTHER" id="PTHR24148">
    <property type="entry name" value="ANKYRIN REPEAT DOMAIN-CONTAINING PROTEIN 39 HOMOLOG-RELATED"/>
    <property type="match status" value="1"/>
</dbReference>